<comment type="caution">
    <text evidence="2">The sequence shown here is derived from an EMBL/GenBank/DDBJ whole genome shotgun (WGS) entry which is preliminary data.</text>
</comment>
<name>A0A317JTU6_9BACT</name>
<proteinExistence type="predicted"/>
<evidence type="ECO:0000256" key="1">
    <source>
        <dbReference type="SAM" id="Coils"/>
    </source>
</evidence>
<dbReference type="InterPro" id="IPR019219">
    <property type="entry name" value="DUF2130"/>
</dbReference>
<accession>A0A317JTU6</accession>
<feature type="coiled-coil region" evidence="1">
    <location>
        <begin position="61"/>
        <end position="171"/>
    </location>
</feature>
<keyword evidence="1" id="KW-0175">Coiled coil</keyword>
<evidence type="ECO:0008006" key="4">
    <source>
        <dbReference type="Google" id="ProtNLM"/>
    </source>
</evidence>
<gene>
    <name evidence="2" type="ORF">C5B42_03100</name>
</gene>
<dbReference type="Pfam" id="PF09903">
    <property type="entry name" value="DUF2130"/>
    <property type="match status" value="1"/>
</dbReference>
<dbReference type="EMBL" id="PSRQ01000035">
    <property type="protein sequence ID" value="PWU23393.1"/>
    <property type="molecule type" value="Genomic_DNA"/>
</dbReference>
<evidence type="ECO:0000313" key="2">
    <source>
        <dbReference type="EMBL" id="PWU23393.1"/>
    </source>
</evidence>
<evidence type="ECO:0000313" key="3">
    <source>
        <dbReference type="Proteomes" id="UP000246104"/>
    </source>
</evidence>
<sequence length="394" mass="45576">MPPSTLICPHCHQEIAIEEALTHQVSETLEREFKEKILQKEKELEMQGKVQLKTQEERLAKELHAQAQQKVEQQLKLLEEQNIQKEKQLEEARKNELEIRRLMNKLEDDKKAFELEKQRQLDEERGKIRQTIEQQMSEQQRVKDLEKEKIIADLKKSLDDAKRKAEQGSQQTQGEVIELELEELLRSSFPTDTIEPIGKGVHGADIRQIVRSPRGVTCGTILWESKQTKRFEEKWIGKLKEDLRNEKADIPALVTAAYIDDAWKGIVHHDGVWVCSFALFIPLAMLLRKTLLDVGYQKAVSLHRGEKADLLYEYITGHEFRQQIEALVEVFSEMSEQVQRERVAFEKSWKQREAHVKRLYMSTAHIFGSIQGLAGSSAIPELKGLDLLDSGEVN</sequence>
<dbReference type="AlphaFoldDB" id="A0A317JTU6"/>
<protein>
    <recommendedName>
        <fullName evidence="4">DUF2130 domain-containing protein</fullName>
    </recommendedName>
</protein>
<organism evidence="2 3">
    <name type="scientific">Candidatus Cerribacteria bacterium 'Amazon FNV 2010 28 9'</name>
    <dbReference type="NCBI Taxonomy" id="2081795"/>
    <lineage>
        <taxon>Bacteria</taxon>
        <taxon>Candidatus Cerribacteria</taxon>
    </lineage>
</organism>
<reference evidence="2 3" key="1">
    <citation type="submission" date="2018-02" db="EMBL/GenBank/DDBJ databases">
        <title>Genomic Reconstructions from Amazon Rainforest and Pasture Soil Reveal Novel Insights into the Physiology of Candidate Phyla in Tropical Sites.</title>
        <authorList>
            <person name="Kroeger M.E."/>
            <person name="Delmont T."/>
            <person name="Eren A.M."/>
            <person name="Guo J."/>
            <person name="Meyer K.M."/>
            <person name="Khan K."/>
            <person name="Rodrigues J.L.M."/>
            <person name="Bohannan B.J.M."/>
            <person name="Tringe S."/>
            <person name="Borges C.D."/>
            <person name="Tiedje J."/>
            <person name="Tsai S.M."/>
            <person name="Nusslein K."/>
        </authorList>
    </citation>
    <scope>NUCLEOTIDE SEQUENCE [LARGE SCALE GENOMIC DNA]</scope>
    <source>
        <strain evidence="2">Amazon FNV 2010 28 9</strain>
    </source>
</reference>
<dbReference type="Proteomes" id="UP000246104">
    <property type="component" value="Unassembled WGS sequence"/>
</dbReference>